<dbReference type="InParanoid" id="A0A165MWR2"/>
<dbReference type="SUPFAM" id="SSF53098">
    <property type="entry name" value="Ribonuclease H-like"/>
    <property type="match status" value="1"/>
</dbReference>
<evidence type="ECO:0000313" key="1">
    <source>
        <dbReference type="EMBL" id="KZV99872.1"/>
    </source>
</evidence>
<feature type="non-terminal residue" evidence="1">
    <location>
        <position position="151"/>
    </location>
</feature>
<dbReference type="AlphaFoldDB" id="A0A165MWR2"/>
<accession>A0A165MWR2</accession>
<dbReference type="STRING" id="1314781.A0A165MWR2"/>
<dbReference type="InterPro" id="IPR012337">
    <property type="entry name" value="RNaseH-like_sf"/>
</dbReference>
<sequence length="151" mass="17657">MIDFAINYRSAVDKITSERGSELRAFELSDAEWEIMGQLRDVLKVLKDATLYFSRSTPNLATVIPAMDHIDRVLSTQSLTTSFNPAIRASLMLAKRTLNRYYSATDWSDVYRIAMVLHPQFKLDYFKRMKWPQNWIDTALDITRSTYQENY</sequence>
<gene>
    <name evidence="1" type="ORF">EXIGLDRAFT_582092</name>
</gene>
<dbReference type="EMBL" id="KV425905">
    <property type="protein sequence ID" value="KZV99872.1"/>
    <property type="molecule type" value="Genomic_DNA"/>
</dbReference>
<keyword evidence="2" id="KW-1185">Reference proteome</keyword>
<evidence type="ECO:0008006" key="3">
    <source>
        <dbReference type="Google" id="ProtNLM"/>
    </source>
</evidence>
<organism evidence="1 2">
    <name type="scientific">Exidia glandulosa HHB12029</name>
    <dbReference type="NCBI Taxonomy" id="1314781"/>
    <lineage>
        <taxon>Eukaryota</taxon>
        <taxon>Fungi</taxon>
        <taxon>Dikarya</taxon>
        <taxon>Basidiomycota</taxon>
        <taxon>Agaricomycotina</taxon>
        <taxon>Agaricomycetes</taxon>
        <taxon>Auriculariales</taxon>
        <taxon>Exidiaceae</taxon>
        <taxon>Exidia</taxon>
    </lineage>
</organism>
<proteinExistence type="predicted"/>
<protein>
    <recommendedName>
        <fullName evidence="3">hAT-like transposase RNase-H fold domain-containing protein</fullName>
    </recommendedName>
</protein>
<dbReference type="Proteomes" id="UP000077266">
    <property type="component" value="Unassembled WGS sequence"/>
</dbReference>
<reference evidence="1 2" key="1">
    <citation type="journal article" date="2016" name="Mol. Biol. Evol.">
        <title>Comparative Genomics of Early-Diverging Mushroom-Forming Fungi Provides Insights into the Origins of Lignocellulose Decay Capabilities.</title>
        <authorList>
            <person name="Nagy L.G."/>
            <person name="Riley R."/>
            <person name="Tritt A."/>
            <person name="Adam C."/>
            <person name="Daum C."/>
            <person name="Floudas D."/>
            <person name="Sun H."/>
            <person name="Yadav J.S."/>
            <person name="Pangilinan J."/>
            <person name="Larsson K.H."/>
            <person name="Matsuura K."/>
            <person name="Barry K."/>
            <person name="Labutti K."/>
            <person name="Kuo R."/>
            <person name="Ohm R.A."/>
            <person name="Bhattacharya S.S."/>
            <person name="Shirouzu T."/>
            <person name="Yoshinaga Y."/>
            <person name="Martin F.M."/>
            <person name="Grigoriev I.V."/>
            <person name="Hibbett D.S."/>
        </authorList>
    </citation>
    <scope>NUCLEOTIDE SEQUENCE [LARGE SCALE GENOMIC DNA]</scope>
    <source>
        <strain evidence="1 2">HHB12029</strain>
    </source>
</reference>
<evidence type="ECO:0000313" key="2">
    <source>
        <dbReference type="Proteomes" id="UP000077266"/>
    </source>
</evidence>
<dbReference type="OrthoDB" id="3359487at2759"/>
<name>A0A165MWR2_EXIGL</name>